<evidence type="ECO:0000256" key="1">
    <source>
        <dbReference type="ARBA" id="ARBA00004273"/>
    </source>
</evidence>
<evidence type="ECO:0000256" key="8">
    <source>
        <dbReference type="ARBA" id="ARBA00022837"/>
    </source>
</evidence>
<evidence type="ECO:0000256" key="10">
    <source>
        <dbReference type="ARBA" id="ARBA00023065"/>
    </source>
</evidence>
<gene>
    <name evidence="15" type="ORF">ZIOFF_040480</name>
</gene>
<dbReference type="InterPro" id="IPR018247">
    <property type="entry name" value="EF_Hand_1_Ca_BS"/>
</dbReference>
<dbReference type="InterPro" id="IPR011992">
    <property type="entry name" value="EF-hand-dom_pair"/>
</dbReference>
<dbReference type="PROSITE" id="PS00018">
    <property type="entry name" value="EF_HAND_1"/>
    <property type="match status" value="1"/>
</dbReference>
<comment type="similarity">
    <text evidence="13">Belongs to the MICU1 family. MICU1 subfamily.</text>
</comment>
<keyword evidence="16" id="KW-1185">Reference proteome</keyword>
<keyword evidence="9" id="KW-0809">Transit peptide</keyword>
<dbReference type="InterPro" id="IPR002048">
    <property type="entry name" value="EF_hand_dom"/>
</dbReference>
<dbReference type="GO" id="GO:0036444">
    <property type="term" value="P:calcium import into the mitochondrion"/>
    <property type="evidence" value="ECO:0007669"/>
    <property type="project" value="TreeGrafter"/>
</dbReference>
<keyword evidence="7" id="KW-0999">Mitochondrion inner membrane</keyword>
<dbReference type="GO" id="GO:1990246">
    <property type="term" value="C:uniplex complex"/>
    <property type="evidence" value="ECO:0007669"/>
    <property type="project" value="TreeGrafter"/>
</dbReference>
<evidence type="ECO:0000256" key="5">
    <source>
        <dbReference type="ARBA" id="ARBA00022723"/>
    </source>
</evidence>
<keyword evidence="3" id="KW-0813">Transport</keyword>
<evidence type="ECO:0000256" key="9">
    <source>
        <dbReference type="ARBA" id="ARBA00022946"/>
    </source>
</evidence>
<dbReference type="PANTHER" id="PTHR12294:SF1">
    <property type="entry name" value="CALCIUM UPTAKE PROTEIN 1, MITOCHONDRIAL"/>
    <property type="match status" value="1"/>
</dbReference>
<dbReference type="Gene3D" id="1.10.238.10">
    <property type="entry name" value="EF-hand"/>
    <property type="match status" value="2"/>
</dbReference>
<dbReference type="Proteomes" id="UP000734854">
    <property type="component" value="Unassembled WGS sequence"/>
</dbReference>
<evidence type="ECO:0000256" key="3">
    <source>
        <dbReference type="ARBA" id="ARBA00022448"/>
    </source>
</evidence>
<keyword evidence="10" id="KW-0406">Ion transport</keyword>
<comment type="subcellular location">
    <subcellularLocation>
        <location evidence="1">Mitochondrion inner membrane</location>
    </subcellularLocation>
    <subcellularLocation>
        <location evidence="2">Mitochondrion intermembrane space</location>
    </subcellularLocation>
</comment>
<feature type="domain" description="EF-hand" evidence="14">
    <location>
        <begin position="223"/>
        <end position="258"/>
    </location>
</feature>
<keyword evidence="11" id="KW-0496">Mitochondrion</keyword>
<comment type="caution">
    <text evidence="15">The sequence shown here is derived from an EMBL/GenBank/DDBJ whole genome shotgun (WGS) entry which is preliminary data.</text>
</comment>
<evidence type="ECO:0000256" key="6">
    <source>
        <dbReference type="ARBA" id="ARBA00022737"/>
    </source>
</evidence>
<evidence type="ECO:0000256" key="4">
    <source>
        <dbReference type="ARBA" id="ARBA00022568"/>
    </source>
</evidence>
<dbReference type="SUPFAM" id="SSF47473">
    <property type="entry name" value="EF-hand"/>
    <property type="match status" value="2"/>
</dbReference>
<dbReference type="PANTHER" id="PTHR12294">
    <property type="entry name" value="EF HAND DOMAIN FAMILY A1,A2-RELATED"/>
    <property type="match status" value="1"/>
</dbReference>
<keyword evidence="12" id="KW-0472">Membrane</keyword>
<sequence length="572" mass="63803">MGDDDVSSSNVCCSDNVGDNMGGCDAGNNDMDSDMGVMTGKGVNDVHFAQGAFGSLEVNVEVLRFSWPVEDVARLMCLAWLGLPRRDKCVVCLSLLEAAKLTAFVEVDEMAMLKKQKLAIRMKHLQSLVKLMPYLVKVIFKYFASSQNLEGELVMKPADLMRAIVPVFPPSESNIVREGYLRGERNPGELYCSPSAFFMLFDTDSDGLISFPEYIFFVTLLSIPESSFSVAFRMFDLDNDGEIKKDEFMKVMDLMRAHTRQGASHRNGLEIGLNIGGSIETGGLIEHFFGKDGMGSLQHDKFVQFLRELHDEVWDIMKKPKGWKFQFRGELAGRQVAGGGIWCLGIAKTQNEGSGVKCVQIFEALVHEFSRPFEDADIGYLVVDPSAGVIDIVCRMIVRLEFAHYDFKSRGTISAKDFALSMVASADMNHINKLLDLVDELDSSSLRNIHISFEEFKAFAELRKRLKPLSVAIFSYGKVNGLLTKQDFIRAASHVCGISLTENVVDVIFHVFDTNCDGNLSSEEFLRALQGRETDIQYPSNTGIMGLLSCWLRCTRDCSSSQMFSFVVEKIL</sequence>
<evidence type="ECO:0000313" key="15">
    <source>
        <dbReference type="EMBL" id="KAG6500632.1"/>
    </source>
</evidence>
<proteinExistence type="inferred from homology"/>
<dbReference type="GO" id="GO:0005509">
    <property type="term" value="F:calcium ion binding"/>
    <property type="evidence" value="ECO:0007669"/>
    <property type="project" value="InterPro"/>
</dbReference>
<keyword evidence="8" id="KW-0106">Calcium</keyword>
<evidence type="ECO:0000256" key="11">
    <source>
        <dbReference type="ARBA" id="ARBA00023128"/>
    </source>
</evidence>
<evidence type="ECO:0000256" key="13">
    <source>
        <dbReference type="ARBA" id="ARBA00038333"/>
    </source>
</evidence>
<dbReference type="AlphaFoldDB" id="A0A8J5GCK9"/>
<evidence type="ECO:0000256" key="2">
    <source>
        <dbReference type="ARBA" id="ARBA00004569"/>
    </source>
</evidence>
<dbReference type="CDD" id="cd00051">
    <property type="entry name" value="EFh"/>
    <property type="match status" value="1"/>
</dbReference>
<dbReference type="Pfam" id="PF13833">
    <property type="entry name" value="EF-hand_8"/>
    <property type="match status" value="2"/>
</dbReference>
<reference evidence="15 16" key="1">
    <citation type="submission" date="2020-08" db="EMBL/GenBank/DDBJ databases">
        <title>Plant Genome Project.</title>
        <authorList>
            <person name="Zhang R.-G."/>
        </authorList>
    </citation>
    <scope>NUCLEOTIDE SEQUENCE [LARGE SCALE GENOMIC DNA]</scope>
    <source>
        <tissue evidence="15">Rhizome</tissue>
    </source>
</reference>
<organism evidence="15 16">
    <name type="scientific">Zingiber officinale</name>
    <name type="common">Ginger</name>
    <name type="synonym">Amomum zingiber</name>
    <dbReference type="NCBI Taxonomy" id="94328"/>
    <lineage>
        <taxon>Eukaryota</taxon>
        <taxon>Viridiplantae</taxon>
        <taxon>Streptophyta</taxon>
        <taxon>Embryophyta</taxon>
        <taxon>Tracheophyta</taxon>
        <taxon>Spermatophyta</taxon>
        <taxon>Magnoliopsida</taxon>
        <taxon>Liliopsida</taxon>
        <taxon>Zingiberales</taxon>
        <taxon>Zingiberaceae</taxon>
        <taxon>Zingiber</taxon>
    </lineage>
</organism>
<keyword evidence="4" id="KW-0109">Calcium transport</keyword>
<dbReference type="Pfam" id="PF13202">
    <property type="entry name" value="EF-hand_5"/>
    <property type="match status" value="1"/>
</dbReference>
<accession>A0A8J5GCK9</accession>
<evidence type="ECO:0000313" key="16">
    <source>
        <dbReference type="Proteomes" id="UP000734854"/>
    </source>
</evidence>
<dbReference type="GO" id="GO:0051560">
    <property type="term" value="P:mitochondrial calcium ion homeostasis"/>
    <property type="evidence" value="ECO:0007669"/>
    <property type="project" value="TreeGrafter"/>
</dbReference>
<keyword evidence="6" id="KW-0677">Repeat</keyword>
<evidence type="ECO:0000256" key="12">
    <source>
        <dbReference type="ARBA" id="ARBA00023136"/>
    </source>
</evidence>
<protein>
    <recommendedName>
        <fullName evidence="14">EF-hand domain-containing protein</fullName>
    </recommendedName>
</protein>
<keyword evidence="5" id="KW-0479">Metal-binding</keyword>
<dbReference type="EMBL" id="JACMSC010000011">
    <property type="protein sequence ID" value="KAG6500632.1"/>
    <property type="molecule type" value="Genomic_DNA"/>
</dbReference>
<name>A0A8J5GCK9_ZINOF</name>
<dbReference type="InterPro" id="IPR039800">
    <property type="entry name" value="MICU1/2/3"/>
</dbReference>
<evidence type="ECO:0000256" key="7">
    <source>
        <dbReference type="ARBA" id="ARBA00022792"/>
    </source>
</evidence>
<dbReference type="SMART" id="SM00054">
    <property type="entry name" value="EFh"/>
    <property type="match status" value="3"/>
</dbReference>
<feature type="domain" description="EF-hand" evidence="14">
    <location>
        <begin position="500"/>
        <end position="535"/>
    </location>
</feature>
<evidence type="ECO:0000259" key="14">
    <source>
        <dbReference type="PROSITE" id="PS50222"/>
    </source>
</evidence>
<dbReference type="PROSITE" id="PS50222">
    <property type="entry name" value="EF_HAND_2"/>
    <property type="match status" value="2"/>
</dbReference>
<dbReference type="GO" id="GO:0005758">
    <property type="term" value="C:mitochondrial intermembrane space"/>
    <property type="evidence" value="ECO:0007669"/>
    <property type="project" value="UniProtKB-SubCell"/>
</dbReference>